<evidence type="ECO:0000313" key="3">
    <source>
        <dbReference type="Proteomes" id="UP001621714"/>
    </source>
</evidence>
<proteinExistence type="predicted"/>
<dbReference type="EMBL" id="JBANFI010000002">
    <property type="protein sequence ID" value="MFK7160091.1"/>
    <property type="molecule type" value="Genomic_DNA"/>
</dbReference>
<evidence type="ECO:0000313" key="2">
    <source>
        <dbReference type="EMBL" id="MFK7160091.1"/>
    </source>
</evidence>
<keyword evidence="3" id="KW-1185">Reference proteome</keyword>
<keyword evidence="1" id="KW-0175">Coiled coil</keyword>
<dbReference type="RefSeq" id="WP_405337237.1">
    <property type="nucleotide sequence ID" value="NZ_JBANFI010000002.1"/>
</dbReference>
<dbReference type="Proteomes" id="UP001621714">
    <property type="component" value="Unassembled WGS sequence"/>
</dbReference>
<evidence type="ECO:0000256" key="1">
    <source>
        <dbReference type="SAM" id="Coils"/>
    </source>
</evidence>
<gene>
    <name evidence="2" type="ORF">V6U78_03460</name>
</gene>
<sequence>MRSSSLQDQVINFDGSQYRLGDLSESTRELLHGLSTAQTQKKLLVSQLALVKTAKATYTRQLAAHLPDQKAPADAAEQIIQLDDDKYWLKDLNADAEVQLSNLRFAEQEAASLEAQLEVVNTATASYAQSLELALQNVPLYKKQ</sequence>
<evidence type="ECO:0008006" key="4">
    <source>
        <dbReference type="Google" id="ProtNLM"/>
    </source>
</evidence>
<name>A0ABW8PWB1_9GAMM</name>
<accession>A0ABW8PWB1</accession>
<comment type="caution">
    <text evidence="2">The sequence shown here is derived from an EMBL/GenBank/DDBJ whole genome shotgun (WGS) entry which is preliminary data.</text>
</comment>
<feature type="coiled-coil region" evidence="1">
    <location>
        <begin position="89"/>
        <end position="123"/>
    </location>
</feature>
<reference evidence="2 3" key="1">
    <citation type="submission" date="2024-02" db="EMBL/GenBank/DDBJ databases">
        <title>Marinospirillum sp. MEB 164 isolated from Lonar lake sediment.</title>
        <authorList>
            <person name="Joshi A."/>
            <person name="Thite S."/>
        </authorList>
    </citation>
    <scope>NUCLEOTIDE SEQUENCE [LARGE SCALE GENOMIC DNA]</scope>
    <source>
        <strain evidence="2 3">MEB164</strain>
    </source>
</reference>
<organism evidence="2 3">
    <name type="scientific">Marinospirillum alkalitolerans</name>
    <dbReference type="NCBI Taxonomy" id="3123374"/>
    <lineage>
        <taxon>Bacteria</taxon>
        <taxon>Pseudomonadati</taxon>
        <taxon>Pseudomonadota</taxon>
        <taxon>Gammaproteobacteria</taxon>
        <taxon>Oceanospirillales</taxon>
        <taxon>Oceanospirillaceae</taxon>
        <taxon>Marinospirillum</taxon>
    </lineage>
</organism>
<protein>
    <recommendedName>
        <fullName evidence="4">Outer membrane efflux protein</fullName>
    </recommendedName>
</protein>